<sequence length="433" mass="47964">MEPSYLDIDYPDPQDEHVENISLEVPAVAHMEILSVVSNVSPLLEAFRCAFNGIESLRMNLKFKDLRYSLGEKSILDGVSGEIKSGRMTAILGPSGSGKTTFVNVLMGKVARTGGELNINGIPAEMHTFRKIIGYVPQDDIMLRELTVHEVIQYSARTRLPRDWNTKQVNELVDSILKVLNLEHIAHTLIGDELNRGISGGQRKRVNIAMELAAAPLTLILDEPTSGLDATSALKVAKILRSISHVGLTVVSIIHQPRVEIFNTFDDVLMIVPGGRTAYFGPVRKAREYFEYHLGFAFEPDSNPADVMMDILSGRGKLRNGNLQSFKPDAIANHWKNFGIEYISQGESVADDAGDYFSVDTMKSIAKKRGASFLNQLWNAHQRSLIQQARTLGGLFMELWVGLVAGLIMGIAGKCDEMYHGILISPYQRILRA</sequence>
<keyword evidence="6 8" id="KW-1133">Transmembrane helix</keyword>
<comment type="subcellular location">
    <subcellularLocation>
        <location evidence="1">Membrane</location>
        <topology evidence="1">Multi-pass membrane protein</topology>
    </subcellularLocation>
</comment>
<dbReference type="Gene3D" id="3.40.50.300">
    <property type="entry name" value="P-loop containing nucleotide triphosphate hydrolases"/>
    <property type="match status" value="1"/>
</dbReference>
<keyword evidence="3 8" id="KW-0812">Transmembrane</keyword>
<dbReference type="EMBL" id="JADGJH010000531">
    <property type="protein sequence ID" value="KAJ3127029.1"/>
    <property type="molecule type" value="Genomic_DNA"/>
</dbReference>
<keyword evidence="11" id="KW-1185">Reference proteome</keyword>
<organism evidence="10 11">
    <name type="scientific">Physocladia obscura</name>
    <dbReference type="NCBI Taxonomy" id="109957"/>
    <lineage>
        <taxon>Eukaryota</taxon>
        <taxon>Fungi</taxon>
        <taxon>Fungi incertae sedis</taxon>
        <taxon>Chytridiomycota</taxon>
        <taxon>Chytridiomycota incertae sedis</taxon>
        <taxon>Chytridiomycetes</taxon>
        <taxon>Chytridiales</taxon>
        <taxon>Chytriomycetaceae</taxon>
        <taxon>Physocladia</taxon>
    </lineage>
</organism>
<dbReference type="InterPro" id="IPR027417">
    <property type="entry name" value="P-loop_NTPase"/>
</dbReference>
<dbReference type="GO" id="GO:0016887">
    <property type="term" value="F:ATP hydrolysis activity"/>
    <property type="evidence" value="ECO:0007669"/>
    <property type="project" value="InterPro"/>
</dbReference>
<dbReference type="Pfam" id="PF00005">
    <property type="entry name" value="ABC_tran"/>
    <property type="match status" value="1"/>
</dbReference>
<dbReference type="Pfam" id="PF19055">
    <property type="entry name" value="ABC2_membrane_7"/>
    <property type="match status" value="1"/>
</dbReference>
<keyword evidence="2" id="KW-0813">Transport</keyword>
<evidence type="ECO:0000256" key="4">
    <source>
        <dbReference type="ARBA" id="ARBA00022741"/>
    </source>
</evidence>
<gene>
    <name evidence="10" type="ORF">HK100_009972</name>
</gene>
<evidence type="ECO:0000256" key="1">
    <source>
        <dbReference type="ARBA" id="ARBA00004141"/>
    </source>
</evidence>
<dbReference type="GO" id="GO:0140359">
    <property type="term" value="F:ABC-type transporter activity"/>
    <property type="evidence" value="ECO:0007669"/>
    <property type="project" value="InterPro"/>
</dbReference>
<dbReference type="SMART" id="SM00382">
    <property type="entry name" value="AAA"/>
    <property type="match status" value="1"/>
</dbReference>
<evidence type="ECO:0000256" key="2">
    <source>
        <dbReference type="ARBA" id="ARBA00022448"/>
    </source>
</evidence>
<dbReference type="InterPro" id="IPR017871">
    <property type="entry name" value="ABC_transporter-like_CS"/>
</dbReference>
<evidence type="ECO:0000256" key="7">
    <source>
        <dbReference type="ARBA" id="ARBA00023136"/>
    </source>
</evidence>
<dbReference type="InterPro" id="IPR003593">
    <property type="entry name" value="AAA+_ATPase"/>
</dbReference>
<dbReference type="GO" id="GO:0016020">
    <property type="term" value="C:membrane"/>
    <property type="evidence" value="ECO:0007669"/>
    <property type="project" value="UniProtKB-SubCell"/>
</dbReference>
<dbReference type="InterPro" id="IPR050352">
    <property type="entry name" value="ABCG_transporters"/>
</dbReference>
<dbReference type="CDD" id="cd03213">
    <property type="entry name" value="ABCG_EPDR"/>
    <property type="match status" value="1"/>
</dbReference>
<dbReference type="FunFam" id="3.40.50.300:FF:000367">
    <property type="entry name" value="ABC transporter G family member 24"/>
    <property type="match status" value="1"/>
</dbReference>
<dbReference type="PANTHER" id="PTHR48041">
    <property type="entry name" value="ABC TRANSPORTER G FAMILY MEMBER 28"/>
    <property type="match status" value="1"/>
</dbReference>
<keyword evidence="5" id="KW-0067">ATP-binding</keyword>
<evidence type="ECO:0000259" key="9">
    <source>
        <dbReference type="PROSITE" id="PS50893"/>
    </source>
</evidence>
<evidence type="ECO:0000313" key="11">
    <source>
        <dbReference type="Proteomes" id="UP001211907"/>
    </source>
</evidence>
<dbReference type="PROSITE" id="PS00211">
    <property type="entry name" value="ABC_TRANSPORTER_1"/>
    <property type="match status" value="1"/>
</dbReference>
<dbReference type="PANTHER" id="PTHR48041:SF91">
    <property type="entry name" value="ABC TRANSPORTER G FAMILY MEMBER 28"/>
    <property type="match status" value="1"/>
</dbReference>
<keyword evidence="4" id="KW-0547">Nucleotide-binding</keyword>
<dbReference type="GO" id="GO:0005524">
    <property type="term" value="F:ATP binding"/>
    <property type="evidence" value="ECO:0007669"/>
    <property type="project" value="UniProtKB-KW"/>
</dbReference>
<evidence type="ECO:0000256" key="3">
    <source>
        <dbReference type="ARBA" id="ARBA00022692"/>
    </source>
</evidence>
<dbReference type="Proteomes" id="UP001211907">
    <property type="component" value="Unassembled WGS sequence"/>
</dbReference>
<name>A0AAD5T3G2_9FUNG</name>
<evidence type="ECO:0000256" key="5">
    <source>
        <dbReference type="ARBA" id="ARBA00022840"/>
    </source>
</evidence>
<keyword evidence="7 8" id="KW-0472">Membrane</keyword>
<dbReference type="InterPro" id="IPR043926">
    <property type="entry name" value="ABCG_dom"/>
</dbReference>
<evidence type="ECO:0000256" key="8">
    <source>
        <dbReference type="SAM" id="Phobius"/>
    </source>
</evidence>
<protein>
    <recommendedName>
        <fullName evidence="9">ABC transporter domain-containing protein</fullName>
    </recommendedName>
</protein>
<evidence type="ECO:0000313" key="10">
    <source>
        <dbReference type="EMBL" id="KAJ3127029.1"/>
    </source>
</evidence>
<dbReference type="PROSITE" id="PS50893">
    <property type="entry name" value="ABC_TRANSPORTER_2"/>
    <property type="match status" value="1"/>
</dbReference>
<comment type="caution">
    <text evidence="10">The sequence shown here is derived from an EMBL/GenBank/DDBJ whole genome shotgun (WGS) entry which is preliminary data.</text>
</comment>
<evidence type="ECO:0000256" key="6">
    <source>
        <dbReference type="ARBA" id="ARBA00022989"/>
    </source>
</evidence>
<feature type="domain" description="ABC transporter" evidence="9">
    <location>
        <begin position="61"/>
        <end position="299"/>
    </location>
</feature>
<dbReference type="InterPro" id="IPR003439">
    <property type="entry name" value="ABC_transporter-like_ATP-bd"/>
</dbReference>
<accession>A0AAD5T3G2</accession>
<proteinExistence type="predicted"/>
<dbReference type="AlphaFoldDB" id="A0AAD5T3G2"/>
<dbReference type="SUPFAM" id="SSF52540">
    <property type="entry name" value="P-loop containing nucleoside triphosphate hydrolases"/>
    <property type="match status" value="1"/>
</dbReference>
<reference evidence="10" key="1">
    <citation type="submission" date="2020-05" db="EMBL/GenBank/DDBJ databases">
        <title>Phylogenomic resolution of chytrid fungi.</title>
        <authorList>
            <person name="Stajich J.E."/>
            <person name="Amses K."/>
            <person name="Simmons R."/>
            <person name="Seto K."/>
            <person name="Myers J."/>
            <person name="Bonds A."/>
            <person name="Quandt C.A."/>
            <person name="Barry K."/>
            <person name="Liu P."/>
            <person name="Grigoriev I."/>
            <person name="Longcore J.E."/>
            <person name="James T.Y."/>
        </authorList>
    </citation>
    <scope>NUCLEOTIDE SEQUENCE</scope>
    <source>
        <strain evidence="10">JEL0513</strain>
    </source>
</reference>
<feature type="transmembrane region" description="Helical" evidence="8">
    <location>
        <begin position="392"/>
        <end position="412"/>
    </location>
</feature>